<dbReference type="Gene3D" id="2.40.280.10">
    <property type="match status" value="1"/>
</dbReference>
<accession>A0A2K1P594</accession>
<gene>
    <name evidence="3" type="primary">smpB</name>
    <name evidence="4" type="ORF">X929_00945</name>
</gene>
<keyword evidence="2 3" id="KW-0694">RNA-binding</keyword>
<dbReference type="GO" id="GO:0070930">
    <property type="term" value="P:trans-translation-dependent protein tagging"/>
    <property type="evidence" value="ECO:0007669"/>
    <property type="project" value="TreeGrafter"/>
</dbReference>
<comment type="caution">
    <text evidence="4">The sequence shown here is derived from an EMBL/GenBank/DDBJ whole genome shotgun (WGS) entry which is preliminary data.</text>
</comment>
<dbReference type="GO" id="GO:0003723">
    <property type="term" value="F:RNA binding"/>
    <property type="evidence" value="ECO:0007669"/>
    <property type="project" value="UniProtKB-UniRule"/>
</dbReference>
<organism evidence="4 5">
    <name type="scientific">Petrotoga olearia DSM 13574</name>
    <dbReference type="NCBI Taxonomy" id="1122955"/>
    <lineage>
        <taxon>Bacteria</taxon>
        <taxon>Thermotogati</taxon>
        <taxon>Thermotogota</taxon>
        <taxon>Thermotogae</taxon>
        <taxon>Petrotogales</taxon>
        <taxon>Petrotogaceae</taxon>
        <taxon>Petrotoga</taxon>
    </lineage>
</organism>
<dbReference type="GO" id="GO:0003677">
    <property type="term" value="F:DNA binding"/>
    <property type="evidence" value="ECO:0007669"/>
    <property type="project" value="UniProtKB-KW"/>
</dbReference>
<dbReference type="PANTHER" id="PTHR30308">
    <property type="entry name" value="TMRNA-BINDING COMPONENT OF TRANS-TRANSLATION TAGGING COMPLEX"/>
    <property type="match status" value="1"/>
</dbReference>
<comment type="function">
    <text evidence="3">Required for rescue of stalled ribosomes mediated by trans-translation. Binds to transfer-messenger RNA (tmRNA), required for stable association of tmRNA with ribosomes. tmRNA and SmpB together mimic tRNA shape, replacing the anticodon stem-loop with SmpB. tmRNA is encoded by the ssrA gene; the 2 termini fold to resemble tRNA(Ala) and it encodes a 'tag peptide', a short internal open reading frame. During trans-translation Ala-aminoacylated tmRNA acts like a tRNA, entering the A-site of stalled ribosomes, displacing the stalled mRNA. The ribosome then switches to translate the ORF on the tmRNA; the nascent peptide is terminated with the 'tag peptide' encoded by the tmRNA and targeted for degradation. The ribosome is freed to recommence translation, which seems to be the essential function of trans-translation.</text>
</comment>
<dbReference type="GO" id="GO:0005829">
    <property type="term" value="C:cytosol"/>
    <property type="evidence" value="ECO:0007669"/>
    <property type="project" value="TreeGrafter"/>
</dbReference>
<evidence type="ECO:0000313" key="5">
    <source>
        <dbReference type="Proteomes" id="UP000236434"/>
    </source>
</evidence>
<protein>
    <recommendedName>
        <fullName evidence="3">SsrA-binding protein</fullName>
    </recommendedName>
    <alternativeName>
        <fullName evidence="3">Small protein B</fullName>
    </alternativeName>
</protein>
<evidence type="ECO:0000256" key="2">
    <source>
        <dbReference type="ARBA" id="ARBA00022884"/>
    </source>
</evidence>
<dbReference type="InterPro" id="IPR023620">
    <property type="entry name" value="SmpB"/>
</dbReference>
<reference evidence="4 5" key="1">
    <citation type="submission" date="2013-12" db="EMBL/GenBank/DDBJ databases">
        <title>Comparative genomics of Petrotoga isolates.</title>
        <authorList>
            <person name="Nesbo C.L."/>
            <person name="Charchuk R."/>
            <person name="Chow K."/>
        </authorList>
    </citation>
    <scope>NUCLEOTIDE SEQUENCE [LARGE SCALE GENOMIC DNA]</scope>
    <source>
        <strain evidence="4 5">DSM 13574</strain>
    </source>
</reference>
<dbReference type="OrthoDB" id="9805462at2"/>
<name>A0A2K1P594_9BACT</name>
<dbReference type="SUPFAM" id="SSF74982">
    <property type="entry name" value="Small protein B (SmpB)"/>
    <property type="match status" value="1"/>
</dbReference>
<evidence type="ECO:0000313" key="4">
    <source>
        <dbReference type="EMBL" id="PNR97968.1"/>
    </source>
</evidence>
<dbReference type="GO" id="GO:0070929">
    <property type="term" value="P:trans-translation"/>
    <property type="evidence" value="ECO:0007669"/>
    <property type="project" value="UniProtKB-UniRule"/>
</dbReference>
<dbReference type="CDD" id="cd09294">
    <property type="entry name" value="SmpB"/>
    <property type="match status" value="1"/>
</dbReference>
<sequence length="150" mass="17544">MTILARNKKATHDYEIIETFEAGISLLGTEVKSSKAGKINFKDSFCKIENGELILYNIHISPYSGASIFNHDPERPRKLLLHKKEIRRLQSKVKQEGLTIIPLEFYVNNKGLIKVKIALAKGLRKYDKREKIAEREYERRIRKQQKYENI</sequence>
<evidence type="ECO:0000256" key="3">
    <source>
        <dbReference type="HAMAP-Rule" id="MF_00023"/>
    </source>
</evidence>
<dbReference type="EMBL" id="AZRL01000003">
    <property type="protein sequence ID" value="PNR97968.1"/>
    <property type="molecule type" value="Genomic_DNA"/>
</dbReference>
<keyword evidence="4" id="KW-0238">DNA-binding</keyword>
<dbReference type="InterPro" id="IPR000037">
    <property type="entry name" value="SsrA-bd_prot"/>
</dbReference>
<dbReference type="Proteomes" id="UP000236434">
    <property type="component" value="Unassembled WGS sequence"/>
</dbReference>
<dbReference type="AlphaFoldDB" id="A0A2K1P594"/>
<proteinExistence type="inferred from homology"/>
<keyword evidence="1 3" id="KW-0963">Cytoplasm</keyword>
<dbReference type="NCBIfam" id="TIGR00086">
    <property type="entry name" value="smpB"/>
    <property type="match status" value="1"/>
</dbReference>
<comment type="similarity">
    <text evidence="3">Belongs to the SmpB family.</text>
</comment>
<dbReference type="Pfam" id="PF01668">
    <property type="entry name" value="SmpB"/>
    <property type="match status" value="1"/>
</dbReference>
<dbReference type="RefSeq" id="WP_103066194.1">
    <property type="nucleotide sequence ID" value="NZ_AZRL01000003.1"/>
</dbReference>
<dbReference type="HAMAP" id="MF_00023">
    <property type="entry name" value="SmpB"/>
    <property type="match status" value="1"/>
</dbReference>
<dbReference type="PANTHER" id="PTHR30308:SF2">
    <property type="entry name" value="SSRA-BINDING PROTEIN"/>
    <property type="match status" value="1"/>
</dbReference>
<evidence type="ECO:0000256" key="1">
    <source>
        <dbReference type="ARBA" id="ARBA00022490"/>
    </source>
</evidence>
<comment type="subcellular location">
    <subcellularLocation>
        <location evidence="3">Cytoplasm</location>
    </subcellularLocation>
    <text evidence="3">The tmRNA-SmpB complex associates with stalled 70S ribosomes.</text>
</comment>
<dbReference type="NCBIfam" id="NF003843">
    <property type="entry name" value="PRK05422.1"/>
    <property type="match status" value="1"/>
</dbReference>